<keyword evidence="6 7" id="KW-0342">GTP-binding</keyword>
<dbReference type="PANTHER" id="PTHR11588">
    <property type="entry name" value="TUBULIN"/>
    <property type="match status" value="1"/>
</dbReference>
<evidence type="ECO:0000256" key="4">
    <source>
        <dbReference type="ARBA" id="ARBA00022723"/>
    </source>
</evidence>
<evidence type="ECO:0000256" key="6">
    <source>
        <dbReference type="ARBA" id="ARBA00023134"/>
    </source>
</evidence>
<dbReference type="PROSITE" id="PS00228">
    <property type="entry name" value="TUBULIN_B_AUTOREG"/>
    <property type="match status" value="1"/>
</dbReference>
<evidence type="ECO:0000256" key="2">
    <source>
        <dbReference type="ARBA" id="ARBA00013288"/>
    </source>
</evidence>
<dbReference type="SUPFAM" id="SSF52490">
    <property type="entry name" value="Tubulin nucleotide-binding domain-like"/>
    <property type="match status" value="1"/>
</dbReference>
<keyword evidence="3 7" id="KW-0493">Microtubule</keyword>
<dbReference type="InterPro" id="IPR017975">
    <property type="entry name" value="Tubulin_CS"/>
</dbReference>
<dbReference type="InterPro" id="IPR008280">
    <property type="entry name" value="Tub_FtsZ_C"/>
</dbReference>
<dbReference type="InterPro" id="IPR023123">
    <property type="entry name" value="Tubulin_C"/>
</dbReference>
<dbReference type="GO" id="GO:0005200">
    <property type="term" value="F:structural constituent of cytoskeleton"/>
    <property type="evidence" value="ECO:0007669"/>
    <property type="project" value="InterPro"/>
</dbReference>
<keyword evidence="10" id="KW-1185">Reference proteome</keyword>
<evidence type="ECO:0000313" key="9">
    <source>
        <dbReference type="EMBL" id="CAI2369413.1"/>
    </source>
</evidence>
<dbReference type="AlphaFoldDB" id="A0AAD1UHB5"/>
<reference evidence="9" key="1">
    <citation type="submission" date="2023-07" db="EMBL/GenBank/DDBJ databases">
        <authorList>
            <consortium name="AG Swart"/>
            <person name="Singh M."/>
            <person name="Singh A."/>
            <person name="Seah K."/>
            <person name="Emmerich C."/>
        </authorList>
    </citation>
    <scope>NUCLEOTIDE SEQUENCE</scope>
    <source>
        <strain evidence="9">DP1</strain>
    </source>
</reference>
<organism evidence="9 10">
    <name type="scientific">Euplotes crassus</name>
    <dbReference type="NCBI Taxonomy" id="5936"/>
    <lineage>
        <taxon>Eukaryota</taxon>
        <taxon>Sar</taxon>
        <taxon>Alveolata</taxon>
        <taxon>Ciliophora</taxon>
        <taxon>Intramacronucleata</taxon>
        <taxon>Spirotrichea</taxon>
        <taxon>Hypotrichia</taxon>
        <taxon>Euplotida</taxon>
        <taxon>Euplotidae</taxon>
        <taxon>Moneuplotes</taxon>
    </lineage>
</organism>
<dbReference type="GO" id="GO:0003924">
    <property type="term" value="F:GTPase activity"/>
    <property type="evidence" value="ECO:0007669"/>
    <property type="project" value="InterPro"/>
</dbReference>
<evidence type="ECO:0000256" key="5">
    <source>
        <dbReference type="ARBA" id="ARBA00022741"/>
    </source>
</evidence>
<dbReference type="PROSITE" id="PS00227">
    <property type="entry name" value="TUBULIN"/>
    <property type="match status" value="1"/>
</dbReference>
<dbReference type="PRINTS" id="PR01163">
    <property type="entry name" value="BETATUBULIN"/>
</dbReference>
<evidence type="ECO:0000259" key="8">
    <source>
        <dbReference type="SMART" id="SM00864"/>
    </source>
</evidence>
<comment type="similarity">
    <text evidence="1 7">Belongs to the tubulin family.</text>
</comment>
<evidence type="ECO:0000256" key="3">
    <source>
        <dbReference type="ARBA" id="ARBA00022701"/>
    </source>
</evidence>
<dbReference type="InterPro" id="IPR000217">
    <property type="entry name" value="Tubulin"/>
</dbReference>
<comment type="function">
    <text evidence="7">Tubulin is the major constituent of microtubules, a cylinder consisting of laterally associated linear protofilaments composed of alpha- and beta-tubulin heterodimers. Microtubules grow by the addition of GTP-tubulin dimers to the microtubule end, where a stabilizing cap forms. Below the cap, tubulin dimers are in GDP-bound state, owing to GTPase activity of alpha-tubulin.</text>
</comment>
<accession>A0AAD1UHB5</accession>
<evidence type="ECO:0000256" key="1">
    <source>
        <dbReference type="ARBA" id="ARBA00009636"/>
    </source>
</evidence>
<evidence type="ECO:0000256" key="7">
    <source>
        <dbReference type="RuleBase" id="RU000352"/>
    </source>
</evidence>
<dbReference type="InterPro" id="IPR013838">
    <property type="entry name" value="Beta-tubulin_BS"/>
</dbReference>
<dbReference type="GO" id="GO:0005525">
    <property type="term" value="F:GTP binding"/>
    <property type="evidence" value="ECO:0007669"/>
    <property type="project" value="UniProtKB-UniRule"/>
</dbReference>
<dbReference type="Pfam" id="PF00091">
    <property type="entry name" value="Tubulin"/>
    <property type="match status" value="1"/>
</dbReference>
<dbReference type="GO" id="GO:0005874">
    <property type="term" value="C:microtubule"/>
    <property type="evidence" value="ECO:0007669"/>
    <property type="project" value="UniProtKB-KW"/>
</dbReference>
<name>A0AAD1UHB5_EUPCR</name>
<protein>
    <recommendedName>
        <fullName evidence="2 7">Tubulin beta chain</fullName>
    </recommendedName>
</protein>
<sequence length="436" mass="50111">MREILQFQIGNCGINISQKIWEKLLYEHTCEEEKQEGYLQEKYMDTYFRQQKDGKWTPRSILADYDPESIQGVMKGSLGEVYDQENAFSGINGTIRTFADAHYNESKYIMDSVKDSIRREVEKCDSMQGVQLVSGIGGGTGSGLATSILVFFREDYPDKTVDFTPIYPSLGDELKAFEIYNWCFAMHHSIEYCDMSRPADNQALYQTLFRTLRIKESTMDEINSAIADSFIDLTAGMRYPMRNYLDLKKISTILRPFPRMSQFLQTVRIPYNKDERSQFISALHHPKSYLCGINLADDKLISTAVLLRNHTEVGQRFTTEFSDWRHNNKDKIRPFGFVTPHCFIAQAKLAKEQDEPSGSMICSSAAIKKYLSKYADAFTKLFASKQFVHVYLEQGMDEMEFTEAESNVNDLISEYTEYSGNYYSDGEGEGELDTED</sequence>
<comment type="subunit">
    <text evidence="7">Dimer of alpha and beta chains. A typical microtubule is a hollow water-filled tube with an outer diameter of 25 nm and an inner diameter of 15 nM. Alpha-beta heterodimers associate head-to-tail to form protofilaments running lengthwise along the microtubule wall with the beta-tubulin subunit facing the microtubule plus end conferring a structural polarity. Microtubules usually have 13 protofilaments but different protofilament numbers can be found in some organisms and specialized cells.</text>
</comment>
<dbReference type="EMBL" id="CAMPGE010010565">
    <property type="protein sequence ID" value="CAI2369413.1"/>
    <property type="molecule type" value="Genomic_DNA"/>
</dbReference>
<dbReference type="InterPro" id="IPR003008">
    <property type="entry name" value="Tubulin_FtsZ_GTPase"/>
</dbReference>
<keyword evidence="4" id="KW-0479">Metal-binding</keyword>
<gene>
    <name evidence="9" type="ORF">ECRASSUSDP1_LOCUS10713</name>
</gene>
<dbReference type="InterPro" id="IPR036525">
    <property type="entry name" value="Tubulin/FtsZ_GTPase_sf"/>
</dbReference>
<comment type="caution">
    <text evidence="9">The sequence shown here is derived from an EMBL/GenBank/DDBJ whole genome shotgun (WGS) entry which is preliminary data.</text>
</comment>
<dbReference type="Gene3D" id="3.40.50.1440">
    <property type="entry name" value="Tubulin/FtsZ, GTPase domain"/>
    <property type="match status" value="1"/>
</dbReference>
<keyword evidence="5 7" id="KW-0547">Nucleotide-binding</keyword>
<dbReference type="SMART" id="SM00864">
    <property type="entry name" value="Tubulin"/>
    <property type="match status" value="1"/>
</dbReference>
<dbReference type="PRINTS" id="PR01161">
    <property type="entry name" value="TUBULIN"/>
</dbReference>
<proteinExistence type="inferred from homology"/>
<dbReference type="GO" id="GO:0007017">
    <property type="term" value="P:microtubule-based process"/>
    <property type="evidence" value="ECO:0007669"/>
    <property type="project" value="InterPro"/>
</dbReference>
<dbReference type="Gene3D" id="1.10.287.600">
    <property type="entry name" value="Helix hairpin bin"/>
    <property type="match status" value="1"/>
</dbReference>
<dbReference type="GO" id="GO:0046872">
    <property type="term" value="F:metal ion binding"/>
    <property type="evidence" value="ECO:0007669"/>
    <property type="project" value="UniProtKB-KW"/>
</dbReference>
<dbReference type="Proteomes" id="UP001295684">
    <property type="component" value="Unassembled WGS sequence"/>
</dbReference>
<feature type="domain" description="Tubulin/FtsZ GTPase" evidence="8">
    <location>
        <begin position="44"/>
        <end position="241"/>
    </location>
</feature>
<evidence type="ECO:0000313" key="10">
    <source>
        <dbReference type="Proteomes" id="UP001295684"/>
    </source>
</evidence>
<dbReference type="SUPFAM" id="SSF55307">
    <property type="entry name" value="Tubulin C-terminal domain-like"/>
    <property type="match status" value="1"/>
</dbReference>
<dbReference type="InterPro" id="IPR002453">
    <property type="entry name" value="Beta_tubulin"/>
</dbReference>